<proteinExistence type="inferred from homology"/>
<comment type="pathway">
    <text evidence="1">Glycan metabolism; pectin degradation; 2-dehydro-3-deoxy-D-gluconate from pectin: step 1/5.</text>
</comment>
<dbReference type="PANTHER" id="PTHR31707">
    <property type="entry name" value="PECTINESTERASE"/>
    <property type="match status" value="1"/>
</dbReference>
<keyword evidence="4" id="KW-0378">Hydrolase</keyword>
<keyword evidence="6" id="KW-0812">Transmembrane</keyword>
<comment type="similarity">
    <text evidence="2">In the N-terminal section; belongs to the PMEI family.</text>
</comment>
<evidence type="ECO:0000256" key="4">
    <source>
        <dbReference type="ARBA" id="ARBA00022801"/>
    </source>
</evidence>
<evidence type="ECO:0000256" key="6">
    <source>
        <dbReference type="SAM" id="Phobius"/>
    </source>
</evidence>
<evidence type="ECO:0000256" key="3">
    <source>
        <dbReference type="ARBA" id="ARBA00007786"/>
    </source>
</evidence>
<evidence type="ECO:0000256" key="1">
    <source>
        <dbReference type="ARBA" id="ARBA00005184"/>
    </source>
</evidence>
<feature type="transmembrane region" description="Helical" evidence="6">
    <location>
        <begin position="32"/>
        <end position="54"/>
    </location>
</feature>
<dbReference type="CDD" id="cd06257">
    <property type="entry name" value="DnaJ"/>
    <property type="match status" value="1"/>
</dbReference>
<dbReference type="InterPro" id="IPR018040">
    <property type="entry name" value="Pectinesterase_Tyr_AS"/>
</dbReference>
<keyword evidence="6" id="KW-1133">Transmembrane helix</keyword>
<dbReference type="EMBL" id="JAGKQM010000011">
    <property type="protein sequence ID" value="KAH0904618.1"/>
    <property type="molecule type" value="Genomic_DNA"/>
</dbReference>
<dbReference type="InterPro" id="IPR012334">
    <property type="entry name" value="Pectin_lyas_fold"/>
</dbReference>
<feature type="domain" description="J" evidence="7">
    <location>
        <begin position="1063"/>
        <end position="1126"/>
    </location>
</feature>
<dbReference type="Proteomes" id="UP000824890">
    <property type="component" value="Unassembled WGS sequence"/>
</dbReference>
<dbReference type="SUPFAM" id="SSF46565">
    <property type="entry name" value="Chaperone J-domain"/>
    <property type="match status" value="1"/>
</dbReference>
<organism evidence="8 9">
    <name type="scientific">Brassica napus</name>
    <name type="common">Rape</name>
    <dbReference type="NCBI Taxonomy" id="3708"/>
    <lineage>
        <taxon>Eukaryota</taxon>
        <taxon>Viridiplantae</taxon>
        <taxon>Streptophyta</taxon>
        <taxon>Embryophyta</taxon>
        <taxon>Tracheophyta</taxon>
        <taxon>Spermatophyta</taxon>
        <taxon>Magnoliopsida</taxon>
        <taxon>eudicotyledons</taxon>
        <taxon>Gunneridae</taxon>
        <taxon>Pentapetalae</taxon>
        <taxon>rosids</taxon>
        <taxon>malvids</taxon>
        <taxon>Brassicales</taxon>
        <taxon>Brassicaceae</taxon>
        <taxon>Brassiceae</taxon>
        <taxon>Brassica</taxon>
    </lineage>
</organism>
<gene>
    <name evidence="8" type="ORF">HID58_044121</name>
</gene>
<dbReference type="Gene3D" id="1.10.287.110">
    <property type="entry name" value="DnaJ domain"/>
    <property type="match status" value="1"/>
</dbReference>
<keyword evidence="5" id="KW-0063">Aspartyl esterase</keyword>
<dbReference type="InterPro" id="IPR011050">
    <property type="entry name" value="Pectin_lyase_fold/virulence"/>
</dbReference>
<dbReference type="InterPro" id="IPR035513">
    <property type="entry name" value="Invertase/methylesterase_inhib"/>
</dbReference>
<dbReference type="PRINTS" id="PR00625">
    <property type="entry name" value="JDOMAIN"/>
</dbReference>
<reference evidence="8 9" key="1">
    <citation type="submission" date="2021-05" db="EMBL/GenBank/DDBJ databases">
        <title>Genome Assembly of Synthetic Allotetraploid Brassica napus Reveals Homoeologous Exchanges between Subgenomes.</title>
        <authorList>
            <person name="Davis J.T."/>
        </authorList>
    </citation>
    <scope>NUCLEOTIDE SEQUENCE [LARGE SCALE GENOMIC DNA]</scope>
    <source>
        <strain evidence="9">cv. Da-Ae</strain>
        <tissue evidence="8">Seedling</tissue>
    </source>
</reference>
<dbReference type="NCBIfam" id="TIGR01614">
    <property type="entry name" value="PME_inhib"/>
    <property type="match status" value="2"/>
</dbReference>
<dbReference type="Pfam" id="PF04043">
    <property type="entry name" value="PMEI"/>
    <property type="match status" value="2"/>
</dbReference>
<dbReference type="SMART" id="SM00856">
    <property type="entry name" value="PMEI"/>
    <property type="match status" value="2"/>
</dbReference>
<dbReference type="Gene3D" id="1.20.140.40">
    <property type="entry name" value="Invertase/pectin methylesterase inhibitor family protein"/>
    <property type="match status" value="2"/>
</dbReference>
<dbReference type="SUPFAM" id="SSF101148">
    <property type="entry name" value="Plant invertase/pectin methylesterase inhibitor"/>
    <property type="match status" value="2"/>
</dbReference>
<accession>A0ABQ8BIN5</accession>
<dbReference type="PROSITE" id="PS50076">
    <property type="entry name" value="DNAJ_2"/>
    <property type="match status" value="1"/>
</dbReference>
<dbReference type="Pfam" id="PF00226">
    <property type="entry name" value="DnaJ"/>
    <property type="match status" value="1"/>
</dbReference>
<dbReference type="SUPFAM" id="SSF51126">
    <property type="entry name" value="Pectin lyase-like"/>
    <property type="match status" value="3"/>
</dbReference>
<comment type="caution">
    <text evidence="8">The sequence shown here is derived from an EMBL/GenBank/DDBJ whole genome shotgun (WGS) entry which is preliminary data.</text>
</comment>
<evidence type="ECO:0000256" key="2">
    <source>
        <dbReference type="ARBA" id="ARBA00006027"/>
    </source>
</evidence>
<dbReference type="InterPro" id="IPR000070">
    <property type="entry name" value="Pectinesterase_cat"/>
</dbReference>
<feature type="non-terminal residue" evidence="8">
    <location>
        <position position="1"/>
    </location>
</feature>
<dbReference type="InterPro" id="IPR036869">
    <property type="entry name" value="J_dom_sf"/>
</dbReference>
<evidence type="ECO:0000313" key="9">
    <source>
        <dbReference type="Proteomes" id="UP000824890"/>
    </source>
</evidence>
<dbReference type="Gene3D" id="2.160.20.10">
    <property type="entry name" value="Single-stranded right-handed beta-helix, Pectin lyase-like"/>
    <property type="match status" value="5"/>
</dbReference>
<dbReference type="Pfam" id="PF01095">
    <property type="entry name" value="Pectinesterase"/>
    <property type="match status" value="4"/>
</dbReference>
<dbReference type="PROSITE" id="PS00800">
    <property type="entry name" value="PECTINESTERASE_1"/>
    <property type="match status" value="2"/>
</dbReference>
<protein>
    <recommendedName>
        <fullName evidence="7">J domain-containing protein</fullName>
    </recommendedName>
</protein>
<evidence type="ECO:0000313" key="8">
    <source>
        <dbReference type="EMBL" id="KAH0904618.1"/>
    </source>
</evidence>
<dbReference type="CDD" id="cd15798">
    <property type="entry name" value="PMEI-like_3"/>
    <property type="match status" value="2"/>
</dbReference>
<dbReference type="InterPro" id="IPR001623">
    <property type="entry name" value="DnaJ_domain"/>
</dbReference>
<feature type="transmembrane region" description="Helical" evidence="6">
    <location>
        <begin position="531"/>
        <end position="553"/>
    </location>
</feature>
<comment type="similarity">
    <text evidence="3">In the C-terminal section; belongs to the pectinesterase family.</text>
</comment>
<dbReference type="InterPro" id="IPR006501">
    <property type="entry name" value="Pectinesterase_inhib_dom"/>
</dbReference>
<keyword evidence="9" id="KW-1185">Reference proteome</keyword>
<evidence type="ECO:0000259" key="7">
    <source>
        <dbReference type="PROSITE" id="PS50076"/>
    </source>
</evidence>
<keyword evidence="6" id="KW-0472">Membrane</keyword>
<sequence length="1321" mass="145941">RTFTPLTHQCQTMASSIKEIFSKDNFKKNKKIVLLSAAVALLLVAAVIGISAGASKANGNRKQPLSPSSHAVLRSACSSTLYPELCISAVATSGGVKLTSQKDVIEASLNLTTIAVEHNYFTVKKLIKNRKGLTPREKTALHDCLETIDETLDELHETLEDLQMYPNKKTLREHAGDLKTLISSAITNQETCLDGFSHDDADKKVRKVLLKGQVHVEHMCSNALAMIKNMTDTDIANFELKAKSFSNNRKLKEEETTVSVDISGAGEVDAEGWPTWLSAGDRRLLQGSSVRADATVAANGSGKFKTIAAAVAAAPDNSKRRYVIHIKAGVYRENVDVSKKKKNIMFMGDGRTRTIITGNRNVVDGSTTFHSATVAAVGESFLARDITFQNTAGPSKHQAVALRVGSDFSAFYQCDILAYQDTLYSVKGSFPTYLGRPWKEYSQTVIMQSDISDVIRPEGWSEWTGTFALNTLTYREYANKGAGAGTARRVKWRGFKVITTASEAQRYTAGQFIGGGGWLGSTDNFKKNKKLVLLSAAVALLLVAAVTGIAAGASKANGNTKRPLSPSSHAVLRSACSSTLYPELCVSAVAISGGVKLTSQKDVIEASLNLTTTAVEHNYFTVKKLIKNKKGLTPREKTALHDCLETIDETLDELHETLEDLQMYPNKKTLREHAGDLKTLISSAITNQETCLDGFSHDDADKKVRNFLLKGQNMTDTDIANFELKAKLSSNNRKLKEEETPEAVDIAGSGELDAEGWPTWLSAGDRRLLQGSSVRADATVAANGSGKFKTIAAAVAAAPDNSKRRYVIHIKAGVYRENVEVSKKKKNIMFMGDGRTRTIITGNRNVVDGSTTFHSATVAAVGERFLARDITFQNTAGPSKHQAVALRVGSDFSAFYQCDMLAYQDTLYRVRSYFPTYLGRPWKEYSQTVIMQSDISDVIRPEGWFEWTGTFALNTLTYREYANKGAGAGTARRVKWRGFKVITAASEAQRYTAGQFIGGRGWLRSTGFPFSLGFLVKRGKELLLRDRCPVGREVSCFNHGRFLLSSSLCPIEDNDKSPPSPKDYYKILEVDYDATEELIRLNYRKLALKWHPDKHKGDSAASEKFIEINDAYNVDLLKLHEYDLTGIYEIHKNTLREYLARFKGMILTCNGLGIIQSSSPCIKAEVRGELRTEKTQAVAFHFKSSHSVMYHCTFQGLEEMCCIHTPATNSTANSCNILTRKPLPKQINTVTAHAASDQYVKSGFVIFNSTIMPYQGDMVEPRGWITWNPRTLRYGEYKNTGTGNVYKPNMTDEEAQKYSVYTFINRNDWLNSICIPYDCSV</sequence>
<dbReference type="SMART" id="SM00271">
    <property type="entry name" value="DnaJ"/>
    <property type="match status" value="1"/>
</dbReference>
<name>A0ABQ8BIN5_BRANA</name>
<evidence type="ECO:0000256" key="5">
    <source>
        <dbReference type="ARBA" id="ARBA00023085"/>
    </source>
</evidence>